<dbReference type="EMBL" id="CACVAP010000060">
    <property type="protein sequence ID" value="CAA6810593.1"/>
    <property type="molecule type" value="Genomic_DNA"/>
</dbReference>
<organism evidence="1">
    <name type="scientific">uncultured Sulfurovum sp</name>
    <dbReference type="NCBI Taxonomy" id="269237"/>
    <lineage>
        <taxon>Bacteria</taxon>
        <taxon>Pseudomonadati</taxon>
        <taxon>Campylobacterota</taxon>
        <taxon>Epsilonproteobacteria</taxon>
        <taxon>Campylobacterales</taxon>
        <taxon>Sulfurovaceae</taxon>
        <taxon>Sulfurovum</taxon>
        <taxon>environmental samples</taxon>
    </lineage>
</organism>
<protein>
    <submittedName>
        <fullName evidence="1">Uncharacterized protein</fullName>
    </submittedName>
</protein>
<sequence>MMIKIAAQLTRGRGSDLLIPLRLSLSKIFNNEEIEIDSKDLDYFSIIFRVSGPNNNFDNGDGCERIKKVRGEKAITMDYVIPQYKWEKMSDDEFKIYISGAVKECFIELNKKAKKLKWKFNEEKLNKDFSRGMDNFLTA</sequence>
<dbReference type="AlphaFoldDB" id="A0A6S6T5Z8"/>
<name>A0A6S6T5Z8_9BACT</name>
<proteinExistence type="predicted"/>
<gene>
    <name evidence="1" type="ORF">HELGO_WM18186</name>
</gene>
<evidence type="ECO:0000313" key="1">
    <source>
        <dbReference type="EMBL" id="CAA6810593.1"/>
    </source>
</evidence>
<accession>A0A6S6T5Z8</accession>
<reference evidence="1" key="1">
    <citation type="submission" date="2020-01" db="EMBL/GenBank/DDBJ databases">
        <authorList>
            <person name="Meier V. D."/>
            <person name="Meier V D."/>
        </authorList>
    </citation>
    <scope>NUCLEOTIDE SEQUENCE</scope>
    <source>
        <strain evidence="1">HLG_WM_MAG_06</strain>
    </source>
</reference>